<dbReference type="RefSeq" id="WP_206101012.1">
    <property type="nucleotide sequence ID" value="NZ_CP070969.1"/>
</dbReference>
<name>A0ABX7L9I6_9BACL</name>
<evidence type="ECO:0000313" key="1">
    <source>
        <dbReference type="EMBL" id="QSF43379.1"/>
    </source>
</evidence>
<reference evidence="1 2" key="1">
    <citation type="submission" date="2021-02" db="EMBL/GenBank/DDBJ databases">
        <title>Paenibacillus tianjinensis sp. nov.</title>
        <authorList>
            <person name="Liu H."/>
        </authorList>
    </citation>
    <scope>NUCLEOTIDE SEQUENCE [LARGE SCALE GENOMIC DNA]</scope>
    <source>
        <strain evidence="1 2">TB2019</strain>
    </source>
</reference>
<accession>A0ABX7L9I6</accession>
<proteinExistence type="predicted"/>
<gene>
    <name evidence="1" type="ORF">JRJ22_19120</name>
</gene>
<evidence type="ECO:0000313" key="2">
    <source>
        <dbReference type="Proteomes" id="UP000663452"/>
    </source>
</evidence>
<protein>
    <submittedName>
        <fullName evidence="1">Uncharacterized protein</fullName>
    </submittedName>
</protein>
<organism evidence="1 2">
    <name type="scientific">Paenibacillus tianjinensis</name>
    <dbReference type="NCBI Taxonomy" id="2810347"/>
    <lineage>
        <taxon>Bacteria</taxon>
        <taxon>Bacillati</taxon>
        <taxon>Bacillota</taxon>
        <taxon>Bacilli</taxon>
        <taxon>Bacillales</taxon>
        <taxon>Paenibacillaceae</taxon>
        <taxon>Paenibacillus</taxon>
    </lineage>
</organism>
<dbReference type="EMBL" id="CP070969">
    <property type="protein sequence ID" value="QSF43379.1"/>
    <property type="molecule type" value="Genomic_DNA"/>
</dbReference>
<dbReference type="Proteomes" id="UP000663452">
    <property type="component" value="Chromosome"/>
</dbReference>
<sequence length="82" mass="9137">MEAGILFTVELATLRDSQVLCDGLIFNTYVDANDCAGISSDSEEIDIEQMEEMAIKYAIEKLFDQGYLLRVGEMIEVVSVSH</sequence>
<keyword evidence="2" id="KW-1185">Reference proteome</keyword>